<dbReference type="EMBL" id="CP004387">
    <property type="protein sequence ID" value="AJD46693.1"/>
    <property type="molecule type" value="Genomic_DNA"/>
</dbReference>
<feature type="disulfide bond" description="Redox-active" evidence="6">
    <location>
        <begin position="231"/>
        <end position="233"/>
    </location>
</feature>
<keyword evidence="3 6" id="KW-1015">Disulfide bond</keyword>
<evidence type="ECO:0000256" key="3">
    <source>
        <dbReference type="ARBA" id="ARBA00023157"/>
    </source>
</evidence>
<evidence type="ECO:0000256" key="6">
    <source>
        <dbReference type="HAMAP-Rule" id="MF_00117"/>
    </source>
</evidence>
<dbReference type="InterPro" id="IPR023212">
    <property type="entry name" value="Hsp33_helix_hairpin_bin_dom_sf"/>
</dbReference>
<dbReference type="HOGENOM" id="CLU_054493_0_0_6"/>
<dbReference type="GO" id="GO:0042026">
    <property type="term" value="P:protein refolding"/>
    <property type="evidence" value="ECO:0007669"/>
    <property type="project" value="TreeGrafter"/>
</dbReference>
<comment type="function">
    <text evidence="6">Redox regulated molecular chaperone. Protects both thermally unfolding and oxidatively damaged proteins from irreversible aggregation. Plays an important role in the bacterial defense system toward oxidative stress.</text>
</comment>
<accession>A0A0B4XJF2</accession>
<dbReference type="InterPro" id="IPR016154">
    <property type="entry name" value="Heat_shock_Hsp33_C"/>
</dbReference>
<evidence type="ECO:0000256" key="4">
    <source>
        <dbReference type="ARBA" id="ARBA00023186"/>
    </source>
</evidence>
<dbReference type="OrthoDB" id="9793753at2"/>
<evidence type="ECO:0000256" key="5">
    <source>
        <dbReference type="ARBA" id="ARBA00023284"/>
    </source>
</evidence>
<evidence type="ECO:0000256" key="2">
    <source>
        <dbReference type="ARBA" id="ARBA00022833"/>
    </source>
</evidence>
<evidence type="ECO:0000313" key="8">
    <source>
        <dbReference type="Proteomes" id="UP000006764"/>
    </source>
</evidence>
<dbReference type="GO" id="GO:0044183">
    <property type="term" value="F:protein folding chaperone"/>
    <property type="evidence" value="ECO:0007669"/>
    <property type="project" value="TreeGrafter"/>
</dbReference>
<dbReference type="Gene3D" id="1.10.287.480">
    <property type="entry name" value="helix hairpin bin"/>
    <property type="match status" value="1"/>
</dbReference>
<dbReference type="Gene3D" id="3.90.1280.10">
    <property type="entry name" value="HSP33 redox switch-like"/>
    <property type="match status" value="1"/>
</dbReference>
<dbReference type="Proteomes" id="UP000006764">
    <property type="component" value="Chromosome"/>
</dbReference>
<proteinExistence type="inferred from homology"/>
<dbReference type="KEGG" id="apac:S7S_01345"/>
<evidence type="ECO:0000313" key="7">
    <source>
        <dbReference type="EMBL" id="AJD46693.1"/>
    </source>
</evidence>
<dbReference type="SUPFAM" id="SSF118352">
    <property type="entry name" value="HSP33 redox switch-like"/>
    <property type="match status" value="1"/>
</dbReference>
<dbReference type="SUPFAM" id="SSF64397">
    <property type="entry name" value="Hsp33 domain"/>
    <property type="match status" value="1"/>
</dbReference>
<keyword evidence="8" id="KW-1185">Reference proteome</keyword>
<dbReference type="GO" id="GO:0051082">
    <property type="term" value="F:unfolded protein binding"/>
    <property type="evidence" value="ECO:0007669"/>
    <property type="project" value="UniProtKB-UniRule"/>
</dbReference>
<sequence>MTETDIRQRFLFPDSDIRGEIVRLQASVTQALAGHDYPMVIEGLLGEALSAVSLLAGTLKFEGRLSLQAQGQGALTLLLAESTHDSEVRALARADIPAESAETKLPALLGDGVMAITIRPEAGAQYQGLVPMERTDLAGCLEDYFAQSEQLPTRLWLAAGNGHAAGLLLQRLPNRVASAAHNAETWQHLTTLADTLGLEELLDLPADTVLHRLFHETPPQLSAPSPIRFGCTCSREKVARTLLSLGAGELQAILAEQGEARVSCDFCSSEEVFDAVDLTALLHELGAKPH</sequence>
<organism evidence="7 8">
    <name type="scientific">Isoalcanivorax pacificus W11-5</name>
    <dbReference type="NCBI Taxonomy" id="391936"/>
    <lineage>
        <taxon>Bacteria</taxon>
        <taxon>Pseudomonadati</taxon>
        <taxon>Pseudomonadota</taxon>
        <taxon>Gammaproteobacteria</taxon>
        <taxon>Oceanospirillales</taxon>
        <taxon>Alcanivoracaceae</taxon>
        <taxon>Isoalcanivorax</taxon>
    </lineage>
</organism>
<dbReference type="Pfam" id="PF01430">
    <property type="entry name" value="HSP33"/>
    <property type="match status" value="1"/>
</dbReference>
<dbReference type="InterPro" id="IPR000397">
    <property type="entry name" value="Heat_shock_Hsp33"/>
</dbReference>
<comment type="subcellular location">
    <subcellularLocation>
        <location evidence="6">Cytoplasm</location>
    </subcellularLocation>
</comment>
<dbReference type="CDD" id="cd00498">
    <property type="entry name" value="Hsp33"/>
    <property type="match status" value="1"/>
</dbReference>
<keyword evidence="1 6" id="KW-0963">Cytoplasm</keyword>
<dbReference type="PANTHER" id="PTHR30111">
    <property type="entry name" value="33 KDA CHAPERONIN"/>
    <property type="match status" value="1"/>
</dbReference>
<dbReference type="PANTHER" id="PTHR30111:SF1">
    <property type="entry name" value="33 KDA CHAPERONIN"/>
    <property type="match status" value="1"/>
</dbReference>
<dbReference type="STRING" id="391936.S7S_01345"/>
<dbReference type="Gene3D" id="3.55.30.10">
    <property type="entry name" value="Hsp33 domain"/>
    <property type="match status" value="1"/>
</dbReference>
<dbReference type="NCBIfam" id="NF001033">
    <property type="entry name" value="PRK00114.1"/>
    <property type="match status" value="1"/>
</dbReference>
<dbReference type="RefSeq" id="WP_008736234.1">
    <property type="nucleotide sequence ID" value="NZ_CP004387.1"/>
</dbReference>
<comment type="PTM">
    <text evidence="6">Under oxidizing conditions two disulfide bonds are formed involving the reactive cysteines. Under reducing conditions zinc is bound to the reactive cysteines and the protein is inactive.</text>
</comment>
<protein>
    <recommendedName>
        <fullName evidence="6">33 kDa chaperonin</fullName>
    </recommendedName>
    <alternativeName>
        <fullName evidence="6">Heat shock protein 33 homolog</fullName>
        <shortName evidence="6">HSP33</shortName>
    </alternativeName>
</protein>
<feature type="disulfide bond" description="Redox-active" evidence="6">
    <location>
        <begin position="264"/>
        <end position="267"/>
    </location>
</feature>
<keyword evidence="2 6" id="KW-0862">Zinc</keyword>
<dbReference type="PIRSF" id="PIRSF005261">
    <property type="entry name" value="Heat_shock_Hsp33"/>
    <property type="match status" value="1"/>
</dbReference>
<keyword evidence="5 6" id="KW-0676">Redox-active center</keyword>
<dbReference type="HAMAP" id="MF_00117">
    <property type="entry name" value="HslO"/>
    <property type="match status" value="1"/>
</dbReference>
<keyword evidence="4 6" id="KW-0143">Chaperone</keyword>
<dbReference type="AlphaFoldDB" id="A0A0B4XJF2"/>
<evidence type="ECO:0000256" key="1">
    <source>
        <dbReference type="ARBA" id="ARBA00022490"/>
    </source>
</evidence>
<dbReference type="GO" id="GO:0005737">
    <property type="term" value="C:cytoplasm"/>
    <property type="evidence" value="ECO:0007669"/>
    <property type="project" value="UniProtKB-SubCell"/>
</dbReference>
<dbReference type="InterPro" id="IPR016153">
    <property type="entry name" value="Heat_shock_Hsp33_N"/>
</dbReference>
<name>A0A0B4XJF2_9GAMM</name>
<gene>
    <name evidence="6" type="primary">hslO</name>
    <name evidence="7" type="ORF">S7S_01345</name>
</gene>
<reference evidence="7 8" key="1">
    <citation type="journal article" date="2012" name="J. Bacteriol.">
        <title>Genome sequence of an alkane-degrading bacterium, Alcanivorax pacificus type strain W11-5, isolated from deep sea sediment.</title>
        <authorList>
            <person name="Lai Q."/>
            <person name="Shao Z."/>
        </authorList>
    </citation>
    <scope>NUCLEOTIDE SEQUENCE [LARGE SCALE GENOMIC DNA]</scope>
    <source>
        <strain evidence="7 8">W11-5</strain>
    </source>
</reference>
<comment type="similarity">
    <text evidence="6">Belongs to the HSP33 family.</text>
</comment>